<feature type="signal peptide" evidence="1">
    <location>
        <begin position="1"/>
        <end position="29"/>
    </location>
</feature>
<name>A0A066WVQ3_COLSU</name>
<dbReference type="HOGENOM" id="CLU_2320262_0_0_1"/>
<organism evidence="2 3">
    <name type="scientific">Colletotrichum sublineola</name>
    <name type="common">Sorghum anthracnose fungus</name>
    <dbReference type="NCBI Taxonomy" id="1173701"/>
    <lineage>
        <taxon>Eukaryota</taxon>
        <taxon>Fungi</taxon>
        <taxon>Dikarya</taxon>
        <taxon>Ascomycota</taxon>
        <taxon>Pezizomycotina</taxon>
        <taxon>Sordariomycetes</taxon>
        <taxon>Hypocreomycetidae</taxon>
        <taxon>Glomerellales</taxon>
        <taxon>Glomerellaceae</taxon>
        <taxon>Colletotrichum</taxon>
        <taxon>Colletotrichum graminicola species complex</taxon>
    </lineage>
</organism>
<gene>
    <name evidence="2" type="ORF">CSUB01_07605</name>
</gene>
<keyword evidence="1" id="KW-0732">Signal</keyword>
<reference evidence="3" key="1">
    <citation type="journal article" date="2014" name="Genome Announc.">
        <title>Draft genome sequence of Colletotrichum sublineola, a destructive pathogen of cultivated sorghum.</title>
        <authorList>
            <person name="Baroncelli R."/>
            <person name="Sanz-Martin J.M."/>
            <person name="Rech G.E."/>
            <person name="Sukno S.A."/>
            <person name="Thon M.R."/>
        </authorList>
    </citation>
    <scope>NUCLEOTIDE SEQUENCE [LARGE SCALE GENOMIC DNA]</scope>
    <source>
        <strain evidence="3">TX430BB</strain>
    </source>
</reference>
<dbReference type="Proteomes" id="UP000027238">
    <property type="component" value="Unassembled WGS sequence"/>
</dbReference>
<proteinExistence type="predicted"/>
<accession>A0A066WVQ3</accession>
<dbReference type="EMBL" id="JMSE01001480">
    <property type="protein sequence ID" value="KDN60722.1"/>
    <property type="molecule type" value="Genomic_DNA"/>
</dbReference>
<dbReference type="AlphaFoldDB" id="A0A066WVQ3"/>
<evidence type="ECO:0000313" key="2">
    <source>
        <dbReference type="EMBL" id="KDN60722.1"/>
    </source>
</evidence>
<keyword evidence="3" id="KW-1185">Reference proteome</keyword>
<protein>
    <submittedName>
        <fullName evidence="2">Uncharacterized protein</fullName>
    </submittedName>
</protein>
<evidence type="ECO:0000313" key="3">
    <source>
        <dbReference type="Proteomes" id="UP000027238"/>
    </source>
</evidence>
<comment type="caution">
    <text evidence="2">The sequence shown here is derived from an EMBL/GenBank/DDBJ whole genome shotgun (WGS) entry which is preliminary data.</text>
</comment>
<evidence type="ECO:0000256" key="1">
    <source>
        <dbReference type="SAM" id="SignalP"/>
    </source>
</evidence>
<sequence>MDIQSFRCLITAIGIVYVLLASQLSDCCASPVGDSLSLFAVLVKIPFAQPGFQATLDAGPLLVGNAEPGRVSASALDNHVLSANGQSIVLFSLDAAMLT</sequence>
<feature type="chain" id="PRO_5001629446" evidence="1">
    <location>
        <begin position="30"/>
        <end position="99"/>
    </location>
</feature>